<keyword evidence="1" id="KW-0472">Membrane</keyword>
<comment type="caution">
    <text evidence="2">The sequence shown here is derived from an EMBL/GenBank/DDBJ whole genome shotgun (WGS) entry which is preliminary data.</text>
</comment>
<evidence type="ECO:0000313" key="3">
    <source>
        <dbReference type="Proteomes" id="UP000886595"/>
    </source>
</evidence>
<keyword evidence="3" id="KW-1185">Reference proteome</keyword>
<reference evidence="2 3" key="1">
    <citation type="submission" date="2020-02" db="EMBL/GenBank/DDBJ databases">
        <authorList>
            <person name="Ma Q."/>
            <person name="Huang Y."/>
            <person name="Song X."/>
            <person name="Pei D."/>
        </authorList>
    </citation>
    <scope>NUCLEOTIDE SEQUENCE [LARGE SCALE GENOMIC DNA]</scope>
    <source>
        <strain evidence="2">Sxm20200214</strain>
        <tissue evidence="2">Leaf</tissue>
    </source>
</reference>
<organism evidence="2 3">
    <name type="scientific">Brassica carinata</name>
    <name type="common">Ethiopian mustard</name>
    <name type="synonym">Abyssinian cabbage</name>
    <dbReference type="NCBI Taxonomy" id="52824"/>
    <lineage>
        <taxon>Eukaryota</taxon>
        <taxon>Viridiplantae</taxon>
        <taxon>Streptophyta</taxon>
        <taxon>Embryophyta</taxon>
        <taxon>Tracheophyta</taxon>
        <taxon>Spermatophyta</taxon>
        <taxon>Magnoliopsida</taxon>
        <taxon>eudicotyledons</taxon>
        <taxon>Gunneridae</taxon>
        <taxon>Pentapetalae</taxon>
        <taxon>rosids</taxon>
        <taxon>malvids</taxon>
        <taxon>Brassicales</taxon>
        <taxon>Brassicaceae</taxon>
        <taxon>Brassiceae</taxon>
        <taxon>Brassica</taxon>
    </lineage>
</organism>
<proteinExistence type="predicted"/>
<feature type="transmembrane region" description="Helical" evidence="1">
    <location>
        <begin position="54"/>
        <end position="75"/>
    </location>
</feature>
<evidence type="ECO:0000256" key="1">
    <source>
        <dbReference type="SAM" id="Phobius"/>
    </source>
</evidence>
<dbReference type="Proteomes" id="UP000886595">
    <property type="component" value="Unassembled WGS sequence"/>
</dbReference>
<evidence type="ECO:0000313" key="2">
    <source>
        <dbReference type="EMBL" id="KAG2300930.1"/>
    </source>
</evidence>
<gene>
    <name evidence="2" type="ORF">Bca52824_037402</name>
</gene>
<protein>
    <submittedName>
        <fullName evidence="2">Uncharacterized protein</fullName>
    </submittedName>
</protein>
<keyword evidence="1" id="KW-1133">Transmembrane helix</keyword>
<keyword evidence="1" id="KW-0812">Transmembrane</keyword>
<name>A0A8X7V2D7_BRACI</name>
<dbReference type="EMBL" id="JAAMPC010000008">
    <property type="protein sequence ID" value="KAG2300930.1"/>
    <property type="molecule type" value="Genomic_DNA"/>
</dbReference>
<sequence>MEKGQLPPLLPTSLRHCMGGRILRVTAYPFDSNRLEHFLAPTKEQDKYLQRTIWYVWFSLDPVALFSGTGVVLFISMEMLLERL</sequence>
<dbReference type="AlphaFoldDB" id="A0A8X7V2D7"/>
<accession>A0A8X7V2D7</accession>